<dbReference type="AlphaFoldDB" id="A0A8S0Z9Z3"/>
<comment type="caution">
    <text evidence="1">The sequence shown here is derived from an EMBL/GenBank/DDBJ whole genome shotgun (WGS) entry which is preliminary data.</text>
</comment>
<evidence type="ECO:0000313" key="1">
    <source>
        <dbReference type="EMBL" id="CAB3229942.1"/>
    </source>
</evidence>
<organism evidence="1 2">
    <name type="scientific">Arctia plantaginis</name>
    <name type="common">Wood tiger moth</name>
    <name type="synonym">Phalaena plantaginis</name>
    <dbReference type="NCBI Taxonomy" id="874455"/>
    <lineage>
        <taxon>Eukaryota</taxon>
        <taxon>Metazoa</taxon>
        <taxon>Ecdysozoa</taxon>
        <taxon>Arthropoda</taxon>
        <taxon>Hexapoda</taxon>
        <taxon>Insecta</taxon>
        <taxon>Pterygota</taxon>
        <taxon>Neoptera</taxon>
        <taxon>Endopterygota</taxon>
        <taxon>Lepidoptera</taxon>
        <taxon>Glossata</taxon>
        <taxon>Ditrysia</taxon>
        <taxon>Noctuoidea</taxon>
        <taxon>Erebidae</taxon>
        <taxon>Arctiinae</taxon>
        <taxon>Arctia</taxon>
    </lineage>
</organism>
<protein>
    <submittedName>
        <fullName evidence="1">Uncharacterized protein</fullName>
    </submittedName>
</protein>
<dbReference type="EMBL" id="CADEBC010000426">
    <property type="protein sequence ID" value="CAB3229942.1"/>
    <property type="molecule type" value="Genomic_DNA"/>
</dbReference>
<dbReference type="OrthoDB" id="7368741at2759"/>
<dbReference type="Proteomes" id="UP000494106">
    <property type="component" value="Unassembled WGS sequence"/>
</dbReference>
<keyword evidence="2" id="KW-1185">Reference proteome</keyword>
<reference evidence="1 2" key="1">
    <citation type="submission" date="2020-04" db="EMBL/GenBank/DDBJ databases">
        <authorList>
            <person name="Wallbank WR R."/>
            <person name="Pardo Diaz C."/>
            <person name="Kozak K."/>
            <person name="Martin S."/>
            <person name="Jiggins C."/>
            <person name="Moest M."/>
            <person name="Warren A I."/>
            <person name="Byers J.R.P. K."/>
            <person name="Montejo-Kovacevich G."/>
            <person name="Yen C E."/>
        </authorList>
    </citation>
    <scope>NUCLEOTIDE SEQUENCE [LARGE SCALE GENOMIC DNA]</scope>
</reference>
<accession>A0A8S0Z9Z3</accession>
<name>A0A8S0Z9Z3_ARCPL</name>
<sequence length="108" mass="12077">MLDQVAVEEIVTEVSRSDETNCATIANIAQDDVIGSIQQVQVLDDVNTVVTNLSDPVNWPVTRNSKTIDHIIATGSVQIHIDNYPKNDMGRHFFKFPFHKKLANNETV</sequence>
<proteinExistence type="predicted"/>
<gene>
    <name evidence="1" type="ORF">APLA_LOCUS4018</name>
</gene>
<evidence type="ECO:0000313" key="2">
    <source>
        <dbReference type="Proteomes" id="UP000494106"/>
    </source>
</evidence>